<reference evidence="4 5" key="1">
    <citation type="submission" date="2016-11" db="EMBL/GenBank/DDBJ databases">
        <authorList>
            <person name="Jaros S."/>
            <person name="Januszkiewicz K."/>
            <person name="Wedrychowicz H."/>
        </authorList>
    </citation>
    <scope>NUCLEOTIDE SEQUENCE [LARGE SCALE GENOMIC DNA]</scope>
    <source>
        <strain evidence="4 5">DSM 17737</strain>
    </source>
</reference>
<dbReference type="Proteomes" id="UP000198461">
    <property type="component" value="Unassembled WGS sequence"/>
</dbReference>
<evidence type="ECO:0000256" key="2">
    <source>
        <dbReference type="ARBA" id="ARBA00034247"/>
    </source>
</evidence>
<evidence type="ECO:0000313" key="5">
    <source>
        <dbReference type="Proteomes" id="UP000198461"/>
    </source>
</evidence>
<dbReference type="NCBIfam" id="TIGR00254">
    <property type="entry name" value="GGDEF"/>
    <property type="match status" value="1"/>
</dbReference>
<dbReference type="SMART" id="SM00267">
    <property type="entry name" value="GGDEF"/>
    <property type="match status" value="1"/>
</dbReference>
<keyword evidence="5" id="KW-1185">Reference proteome</keyword>
<comment type="catalytic activity">
    <reaction evidence="2">
        <text>2 GTP = 3',3'-c-di-GMP + 2 diphosphate</text>
        <dbReference type="Rhea" id="RHEA:24898"/>
        <dbReference type="ChEBI" id="CHEBI:33019"/>
        <dbReference type="ChEBI" id="CHEBI:37565"/>
        <dbReference type="ChEBI" id="CHEBI:58805"/>
        <dbReference type="EC" id="2.7.7.65"/>
    </reaction>
</comment>
<proteinExistence type="predicted"/>
<dbReference type="PANTHER" id="PTHR45138">
    <property type="entry name" value="REGULATORY COMPONENTS OF SENSORY TRANSDUCTION SYSTEM"/>
    <property type="match status" value="1"/>
</dbReference>
<sequence length="341" mass="39318">MTRLACLDPCCPIDTQAALESFVAFSRQLMDFHDIGWWCIHYDLDPDYFYCNDAMNTMFGLDPSRYRHSIAETCPIAGDFNRYVAKVDQAVADKVFVDYEALLQGKAERYDNIFPFRAPEGTIRYFRSQAMVLQRDEQGRPTLIQGLIVEITLEVELQQQLQADKLHYKRLSELDGLTGLFNHTTLLQLCEKQLHEARRTDRPFSIWYLDLDFFKAINDEAGHAEGDRVLRDFARFLKAFFDRPNDIVGRLGGEEFLACTLGPDFAAVQAMKQRFQQRMKDVPIVSGRKSPPHLTVSGGIIWMDPLQIHCTLDELIHQADMLLYQAKQQGRDRLILSHARC</sequence>
<dbReference type="Gene3D" id="3.30.450.20">
    <property type="entry name" value="PAS domain"/>
    <property type="match status" value="1"/>
</dbReference>
<evidence type="ECO:0000256" key="1">
    <source>
        <dbReference type="ARBA" id="ARBA00012528"/>
    </source>
</evidence>
<dbReference type="GO" id="GO:0005886">
    <property type="term" value="C:plasma membrane"/>
    <property type="evidence" value="ECO:0007669"/>
    <property type="project" value="TreeGrafter"/>
</dbReference>
<dbReference type="GO" id="GO:1902201">
    <property type="term" value="P:negative regulation of bacterial-type flagellum-dependent cell motility"/>
    <property type="evidence" value="ECO:0007669"/>
    <property type="project" value="TreeGrafter"/>
</dbReference>
<dbReference type="Gene3D" id="3.30.70.270">
    <property type="match status" value="1"/>
</dbReference>
<dbReference type="RefSeq" id="WP_074200511.1">
    <property type="nucleotide sequence ID" value="NZ_FSRE01000001.1"/>
</dbReference>
<dbReference type="EMBL" id="FSRE01000001">
    <property type="protein sequence ID" value="SIN70539.1"/>
    <property type="molecule type" value="Genomic_DNA"/>
</dbReference>
<dbReference type="STRING" id="364032.SAMN05443662_0171"/>
<dbReference type="InterPro" id="IPR000160">
    <property type="entry name" value="GGDEF_dom"/>
</dbReference>
<dbReference type="InterPro" id="IPR029787">
    <property type="entry name" value="Nucleotide_cyclase"/>
</dbReference>
<dbReference type="EC" id="2.7.7.65" evidence="1"/>
<dbReference type="GO" id="GO:0043709">
    <property type="term" value="P:cell adhesion involved in single-species biofilm formation"/>
    <property type="evidence" value="ECO:0007669"/>
    <property type="project" value="TreeGrafter"/>
</dbReference>
<organism evidence="4 5">
    <name type="scientific">Sulfurivirga caldicuralii</name>
    <dbReference type="NCBI Taxonomy" id="364032"/>
    <lineage>
        <taxon>Bacteria</taxon>
        <taxon>Pseudomonadati</taxon>
        <taxon>Pseudomonadota</taxon>
        <taxon>Gammaproteobacteria</taxon>
        <taxon>Thiotrichales</taxon>
        <taxon>Piscirickettsiaceae</taxon>
        <taxon>Sulfurivirga</taxon>
    </lineage>
</organism>
<dbReference type="InterPro" id="IPR050469">
    <property type="entry name" value="Diguanylate_Cyclase"/>
</dbReference>
<feature type="domain" description="GGDEF" evidence="3">
    <location>
        <begin position="202"/>
        <end position="339"/>
    </location>
</feature>
<dbReference type="Pfam" id="PF08447">
    <property type="entry name" value="PAS_3"/>
    <property type="match status" value="1"/>
</dbReference>
<dbReference type="CDD" id="cd01949">
    <property type="entry name" value="GGDEF"/>
    <property type="match status" value="1"/>
</dbReference>
<evidence type="ECO:0000313" key="4">
    <source>
        <dbReference type="EMBL" id="SIN70539.1"/>
    </source>
</evidence>
<protein>
    <recommendedName>
        <fullName evidence="1">diguanylate cyclase</fullName>
        <ecNumber evidence="1">2.7.7.65</ecNumber>
    </recommendedName>
</protein>
<dbReference type="SUPFAM" id="SSF55073">
    <property type="entry name" value="Nucleotide cyclase"/>
    <property type="match status" value="1"/>
</dbReference>
<name>A0A1N6DI87_9GAMM</name>
<dbReference type="InterPro" id="IPR035965">
    <property type="entry name" value="PAS-like_dom_sf"/>
</dbReference>
<evidence type="ECO:0000259" key="3">
    <source>
        <dbReference type="PROSITE" id="PS50887"/>
    </source>
</evidence>
<dbReference type="Pfam" id="PF00990">
    <property type="entry name" value="GGDEF"/>
    <property type="match status" value="1"/>
</dbReference>
<dbReference type="InterPro" id="IPR013655">
    <property type="entry name" value="PAS_fold_3"/>
</dbReference>
<gene>
    <name evidence="4" type="ORF">SAMN05443662_0171</name>
</gene>
<dbReference type="PROSITE" id="PS50887">
    <property type="entry name" value="GGDEF"/>
    <property type="match status" value="1"/>
</dbReference>
<dbReference type="SUPFAM" id="SSF55785">
    <property type="entry name" value="PYP-like sensor domain (PAS domain)"/>
    <property type="match status" value="1"/>
</dbReference>
<accession>A0A1N6DI87</accession>
<dbReference type="InterPro" id="IPR043128">
    <property type="entry name" value="Rev_trsase/Diguanyl_cyclase"/>
</dbReference>
<dbReference type="PANTHER" id="PTHR45138:SF9">
    <property type="entry name" value="DIGUANYLATE CYCLASE DGCM-RELATED"/>
    <property type="match status" value="1"/>
</dbReference>
<dbReference type="GO" id="GO:0052621">
    <property type="term" value="F:diguanylate cyclase activity"/>
    <property type="evidence" value="ECO:0007669"/>
    <property type="project" value="UniProtKB-EC"/>
</dbReference>
<dbReference type="AlphaFoldDB" id="A0A1N6DI87"/>
<dbReference type="OrthoDB" id="9776960at2"/>